<keyword evidence="7" id="KW-1185">Reference proteome</keyword>
<comment type="caution">
    <text evidence="6">The sequence shown here is derived from an EMBL/GenBank/DDBJ whole genome shotgun (WGS) entry which is preliminary data.</text>
</comment>
<proteinExistence type="predicted"/>
<evidence type="ECO:0000256" key="2">
    <source>
        <dbReference type="ARBA" id="ARBA00023172"/>
    </source>
</evidence>
<dbReference type="InterPro" id="IPR004606">
    <property type="entry name" value="Mop_domain"/>
</dbReference>
<accession>A0A8G2C579</accession>
<dbReference type="InterPro" id="IPR005116">
    <property type="entry name" value="Transp-assoc_OB_typ1"/>
</dbReference>
<dbReference type="NCBIfam" id="TIGR00638">
    <property type="entry name" value="Mop"/>
    <property type="match status" value="1"/>
</dbReference>
<dbReference type="Gene3D" id="1.10.443.10">
    <property type="entry name" value="Intergrase catalytic core"/>
    <property type="match status" value="1"/>
</dbReference>
<keyword evidence="1 3" id="KW-0500">Molybdenum</keyword>
<feature type="domain" description="Tyr recombinase" evidence="5">
    <location>
        <begin position="78"/>
        <end position="260"/>
    </location>
</feature>
<dbReference type="EMBL" id="FOTO01000010">
    <property type="protein sequence ID" value="SFL97476.1"/>
    <property type="molecule type" value="Genomic_DNA"/>
</dbReference>
<feature type="domain" description="Mop" evidence="4">
    <location>
        <begin position="270"/>
        <end position="336"/>
    </location>
</feature>
<dbReference type="GO" id="GO:0015689">
    <property type="term" value="P:molybdate ion transport"/>
    <property type="evidence" value="ECO:0007669"/>
    <property type="project" value="InterPro"/>
</dbReference>
<dbReference type="CDD" id="cd00397">
    <property type="entry name" value="DNA_BRE_C"/>
    <property type="match status" value="1"/>
</dbReference>
<dbReference type="PROSITE" id="PS51866">
    <property type="entry name" value="MOP"/>
    <property type="match status" value="2"/>
</dbReference>
<dbReference type="Gene3D" id="2.40.50.100">
    <property type="match status" value="2"/>
</dbReference>
<reference evidence="6 7" key="1">
    <citation type="submission" date="2016-10" db="EMBL/GenBank/DDBJ databases">
        <authorList>
            <person name="Varghese N."/>
            <person name="Submissions S."/>
        </authorList>
    </citation>
    <scope>NUCLEOTIDE SEQUENCE [LARGE SCALE GENOMIC DNA]</scope>
    <source>
        <strain evidence="6 7">DSM 1741</strain>
    </source>
</reference>
<dbReference type="InterPro" id="IPR011010">
    <property type="entry name" value="DNA_brk_join_enz"/>
</dbReference>
<evidence type="ECO:0000256" key="1">
    <source>
        <dbReference type="ARBA" id="ARBA00022505"/>
    </source>
</evidence>
<dbReference type="SUPFAM" id="SSF50331">
    <property type="entry name" value="MOP-like"/>
    <property type="match status" value="2"/>
</dbReference>
<keyword evidence="2" id="KW-0233">DNA recombination</keyword>
<evidence type="ECO:0000256" key="3">
    <source>
        <dbReference type="PROSITE-ProRule" id="PRU01213"/>
    </source>
</evidence>
<evidence type="ECO:0000313" key="7">
    <source>
        <dbReference type="Proteomes" id="UP000199581"/>
    </source>
</evidence>
<dbReference type="InterPro" id="IPR013762">
    <property type="entry name" value="Integrase-like_cat_sf"/>
</dbReference>
<sequence length="409" mass="45738">MNLPGADASLCQKANVALPRGWRGVVPQKQHSAIPKIDACLQATHRFMMEIMKASHTPAPRPSSGHADHGRIVEEGQPCLDSLQLEHLEREFRTWAKDSKRADVTISRKRILLIFLLIRHTGAKLHEVLDLNPLADIDHDRLIVTFGKSIPEQVRSVPLAHPLALEIRDMFADDAFRNTAGQALGVDPAFVRRKFYERALACGFPKTLGSPEMIRKSRGVELMQSNMPLPAVQMYLGHSTPNLTSAFVSFSEDEIRAITSSFLQRESHRKTSARNSFFGKITGIRPADIQAEVELTTLDGQIISSVITLDSLHRLGLKTGRLATVEVKAPWVTLYKTEKEPLCTAENRIPGVITRIKRGRVNTEYVLRIGPDTELCVITTTDSLRRLELQERDSVWAVFGSYATILRVD</sequence>
<dbReference type="Pfam" id="PF03459">
    <property type="entry name" value="TOBE"/>
    <property type="match status" value="2"/>
</dbReference>
<organism evidence="6 7">
    <name type="scientific">Desulfomicrobium norvegicum (strain DSM 1741 / NCIMB 8310)</name>
    <name type="common">Desulfovibrio baculatus (strain Norway 4)</name>
    <name type="synonym">Desulfovibrio desulfuricans (strain Norway 4)</name>
    <dbReference type="NCBI Taxonomy" id="52561"/>
    <lineage>
        <taxon>Bacteria</taxon>
        <taxon>Pseudomonadati</taxon>
        <taxon>Thermodesulfobacteriota</taxon>
        <taxon>Desulfovibrionia</taxon>
        <taxon>Desulfovibrionales</taxon>
        <taxon>Desulfomicrobiaceae</taxon>
        <taxon>Desulfomicrobium</taxon>
    </lineage>
</organism>
<dbReference type="PROSITE" id="PS51898">
    <property type="entry name" value="TYR_RECOMBINASE"/>
    <property type="match status" value="1"/>
</dbReference>
<dbReference type="GO" id="GO:0015074">
    <property type="term" value="P:DNA integration"/>
    <property type="evidence" value="ECO:0007669"/>
    <property type="project" value="InterPro"/>
</dbReference>
<dbReference type="InterPro" id="IPR002104">
    <property type="entry name" value="Integrase_catalytic"/>
</dbReference>
<evidence type="ECO:0000259" key="4">
    <source>
        <dbReference type="PROSITE" id="PS51866"/>
    </source>
</evidence>
<evidence type="ECO:0000259" key="5">
    <source>
        <dbReference type="PROSITE" id="PS51898"/>
    </source>
</evidence>
<gene>
    <name evidence="6" type="ORF">SAMN05421830_110117</name>
</gene>
<evidence type="ECO:0000313" key="6">
    <source>
        <dbReference type="EMBL" id="SFL97476.1"/>
    </source>
</evidence>
<dbReference type="GO" id="GO:0003677">
    <property type="term" value="F:DNA binding"/>
    <property type="evidence" value="ECO:0007669"/>
    <property type="project" value="InterPro"/>
</dbReference>
<dbReference type="InterPro" id="IPR008995">
    <property type="entry name" value="Mo/tungstate-bd_C_term_dom"/>
</dbReference>
<dbReference type="SUPFAM" id="SSF56349">
    <property type="entry name" value="DNA breaking-rejoining enzymes"/>
    <property type="match status" value="1"/>
</dbReference>
<protein>
    <submittedName>
        <fullName evidence="6">Molybdate transport system regulatory protein</fullName>
    </submittedName>
</protein>
<name>A0A8G2C579_DESNO</name>
<dbReference type="AlphaFoldDB" id="A0A8G2C579"/>
<feature type="domain" description="Mop" evidence="4">
    <location>
        <begin position="342"/>
        <end position="408"/>
    </location>
</feature>
<dbReference type="Proteomes" id="UP000199581">
    <property type="component" value="Unassembled WGS sequence"/>
</dbReference>
<dbReference type="GO" id="GO:0006310">
    <property type="term" value="P:DNA recombination"/>
    <property type="evidence" value="ECO:0007669"/>
    <property type="project" value="UniProtKB-KW"/>
</dbReference>